<gene>
    <name evidence="1" type="ORF">FDG31_17780</name>
</gene>
<dbReference type="Proteomes" id="UP000486903">
    <property type="component" value="Unassembled WGS sequence"/>
</dbReference>
<protein>
    <submittedName>
        <fullName evidence="1">Uncharacterized protein</fullName>
    </submittedName>
</protein>
<dbReference type="RefSeq" id="WP_003374484.1">
    <property type="nucleotide sequence ID" value="NZ_JACBBA010000010.1"/>
</dbReference>
<comment type="caution">
    <text evidence="1">The sequence shown here is derived from an EMBL/GenBank/DDBJ whole genome shotgun (WGS) entry which is preliminary data.</text>
</comment>
<dbReference type="InterPro" id="IPR009660">
    <property type="entry name" value="Phage_A500_Gp15"/>
</dbReference>
<evidence type="ECO:0000313" key="1">
    <source>
        <dbReference type="EMBL" id="NFV27948.1"/>
    </source>
</evidence>
<reference evidence="1 2" key="1">
    <citation type="submission" date="2019-04" db="EMBL/GenBank/DDBJ databases">
        <title>Genome sequencing of Clostridium botulinum Groups I-IV and Clostridium butyricum.</title>
        <authorList>
            <person name="Brunt J."/>
            <person name="Van Vliet A.H.M."/>
            <person name="Stringer S.C."/>
            <person name="Carter A.T."/>
            <person name="Peck M.W."/>
        </authorList>
    </citation>
    <scope>NUCLEOTIDE SEQUENCE [LARGE SCALE GENOMIC DNA]</scope>
    <source>
        <strain evidence="1 2">BL81</strain>
    </source>
</reference>
<name>A0A6B4JRQ8_CLOBO</name>
<accession>A0A6B4JRQ8</accession>
<organism evidence="1 2">
    <name type="scientific">Clostridium botulinum</name>
    <dbReference type="NCBI Taxonomy" id="1491"/>
    <lineage>
        <taxon>Bacteria</taxon>
        <taxon>Bacillati</taxon>
        <taxon>Bacillota</taxon>
        <taxon>Clostridia</taxon>
        <taxon>Eubacteriales</taxon>
        <taxon>Clostridiaceae</taxon>
        <taxon>Clostridium</taxon>
    </lineage>
</organism>
<dbReference type="Pfam" id="PF06854">
    <property type="entry name" value="Phage_Gp15"/>
    <property type="match status" value="1"/>
</dbReference>
<proteinExistence type="predicted"/>
<dbReference type="AlphaFoldDB" id="A0A6B4JRQ8"/>
<dbReference type="EMBL" id="SXFB01000026">
    <property type="protein sequence ID" value="NFV27948.1"/>
    <property type="molecule type" value="Genomic_DNA"/>
</dbReference>
<sequence length="190" mass="22868">MNILTNKLPVEVNIDGVLYKINSDYRTSIIFSKLIEDNEITEDIIVKVLKLYYPVMPKDIEQAINIIFWFYTCGENQEESNSKSTISNKKVFDYEQDSRYIYSAFLSQYKIDLQDIKYLHWWKFKALFEALDDNNEIIKIMQYRSMDLSKIKDKEQRNFYKKMQDTYKLKEKISEEDLQALNDIKNLLFK</sequence>
<evidence type="ECO:0000313" key="2">
    <source>
        <dbReference type="Proteomes" id="UP000486903"/>
    </source>
</evidence>